<organism evidence="1 2">
    <name type="scientific">Aduncisulcus paluster</name>
    <dbReference type="NCBI Taxonomy" id="2918883"/>
    <lineage>
        <taxon>Eukaryota</taxon>
        <taxon>Metamonada</taxon>
        <taxon>Carpediemonas-like organisms</taxon>
        <taxon>Aduncisulcus</taxon>
    </lineage>
</organism>
<protein>
    <submittedName>
        <fullName evidence="1">Uncharacterized protein</fullName>
    </submittedName>
</protein>
<gene>
    <name evidence="1" type="ORF">ADUPG1_001033</name>
</gene>
<accession>A0ABQ5K951</accession>
<proteinExistence type="predicted"/>
<name>A0ABQ5K951_9EUKA</name>
<evidence type="ECO:0000313" key="1">
    <source>
        <dbReference type="EMBL" id="GKT29087.1"/>
    </source>
</evidence>
<keyword evidence="2" id="KW-1185">Reference proteome</keyword>
<dbReference type="Proteomes" id="UP001057375">
    <property type="component" value="Unassembled WGS sequence"/>
</dbReference>
<dbReference type="EMBL" id="BQXS01000657">
    <property type="protein sequence ID" value="GKT29087.1"/>
    <property type="molecule type" value="Genomic_DNA"/>
</dbReference>
<sequence>MPPAAKETFKKVSLDSSKIFIRASPPPAGPPEAEYTQTELSVNISSILKNIFPEPLGPVSENLTDKLAASFFRLTQPDWPICVRPAKLPAGWLPRWITMPRLRKKS</sequence>
<reference evidence="1" key="1">
    <citation type="submission" date="2022-03" db="EMBL/GenBank/DDBJ databases">
        <title>Draft genome sequence of Aduncisulcus paluster, a free-living microaerophilic Fornicata.</title>
        <authorList>
            <person name="Yuyama I."/>
            <person name="Kume K."/>
            <person name="Tamura T."/>
            <person name="Inagaki Y."/>
            <person name="Hashimoto T."/>
        </authorList>
    </citation>
    <scope>NUCLEOTIDE SEQUENCE</scope>
    <source>
        <strain evidence="1">NY0171</strain>
    </source>
</reference>
<comment type="caution">
    <text evidence="1">The sequence shown here is derived from an EMBL/GenBank/DDBJ whole genome shotgun (WGS) entry which is preliminary data.</text>
</comment>
<evidence type="ECO:0000313" key="2">
    <source>
        <dbReference type="Proteomes" id="UP001057375"/>
    </source>
</evidence>